<dbReference type="AlphaFoldDB" id="A0A6J6DCA9"/>
<organism evidence="8">
    <name type="scientific">freshwater metagenome</name>
    <dbReference type="NCBI Taxonomy" id="449393"/>
    <lineage>
        <taxon>unclassified sequences</taxon>
        <taxon>metagenomes</taxon>
        <taxon>ecological metagenomes</taxon>
    </lineage>
</organism>
<evidence type="ECO:0000256" key="2">
    <source>
        <dbReference type="ARBA" id="ARBA00022475"/>
    </source>
</evidence>
<feature type="domain" description="VTT" evidence="7">
    <location>
        <begin position="51"/>
        <end position="176"/>
    </location>
</feature>
<dbReference type="Pfam" id="PF09335">
    <property type="entry name" value="VTT_dom"/>
    <property type="match status" value="1"/>
</dbReference>
<evidence type="ECO:0000256" key="4">
    <source>
        <dbReference type="ARBA" id="ARBA00022989"/>
    </source>
</evidence>
<dbReference type="PANTHER" id="PTHR30353:SF0">
    <property type="entry name" value="TRANSMEMBRANE PROTEIN"/>
    <property type="match status" value="1"/>
</dbReference>
<dbReference type="InterPro" id="IPR032818">
    <property type="entry name" value="DedA-like"/>
</dbReference>
<feature type="transmembrane region" description="Helical" evidence="6">
    <location>
        <begin position="190"/>
        <end position="208"/>
    </location>
</feature>
<proteinExistence type="predicted"/>
<gene>
    <name evidence="8" type="ORF">UFOPK1650_00093</name>
</gene>
<evidence type="ECO:0000256" key="5">
    <source>
        <dbReference type="ARBA" id="ARBA00023136"/>
    </source>
</evidence>
<accession>A0A6J6DCA9</accession>
<evidence type="ECO:0000313" key="8">
    <source>
        <dbReference type="EMBL" id="CAB4559903.1"/>
    </source>
</evidence>
<evidence type="ECO:0000256" key="3">
    <source>
        <dbReference type="ARBA" id="ARBA00022692"/>
    </source>
</evidence>
<dbReference type="PANTHER" id="PTHR30353">
    <property type="entry name" value="INNER MEMBRANE PROTEIN DEDA-RELATED"/>
    <property type="match status" value="1"/>
</dbReference>
<sequence length="214" mass="24142">MFSGLSFLAIPLASISEWTEGILIETTPLLIYLTLFLFVFIETGILIAFFLPGDSVLFAAGFIAASREDTSITVLVTVIFLAAFLGDQFGFVLGRHFGRPYLDKYQAPKLRKMIARAERFYEKYGYSAIILARFYPWIRTIVPPLAGISRMNYYKFLSANIIGAFLWGIGITMLGYYAASIPLLEESSHWIAAFFILLTIALSVRNYIKAKREL</sequence>
<evidence type="ECO:0000259" key="7">
    <source>
        <dbReference type="Pfam" id="PF09335"/>
    </source>
</evidence>
<dbReference type="InterPro" id="IPR032816">
    <property type="entry name" value="VTT_dom"/>
</dbReference>
<keyword evidence="5 6" id="KW-0472">Membrane</keyword>
<keyword evidence="4 6" id="KW-1133">Transmembrane helix</keyword>
<evidence type="ECO:0000256" key="6">
    <source>
        <dbReference type="SAM" id="Phobius"/>
    </source>
</evidence>
<keyword evidence="3 6" id="KW-0812">Transmembrane</keyword>
<feature type="transmembrane region" description="Helical" evidence="6">
    <location>
        <begin position="29"/>
        <end position="51"/>
    </location>
</feature>
<dbReference type="EMBL" id="CAEZTJ010000005">
    <property type="protein sequence ID" value="CAB4559903.1"/>
    <property type="molecule type" value="Genomic_DNA"/>
</dbReference>
<feature type="transmembrane region" description="Helical" evidence="6">
    <location>
        <begin position="72"/>
        <end position="93"/>
    </location>
</feature>
<evidence type="ECO:0000256" key="1">
    <source>
        <dbReference type="ARBA" id="ARBA00004651"/>
    </source>
</evidence>
<dbReference type="GO" id="GO:0005886">
    <property type="term" value="C:plasma membrane"/>
    <property type="evidence" value="ECO:0007669"/>
    <property type="project" value="UniProtKB-SubCell"/>
</dbReference>
<name>A0A6J6DCA9_9ZZZZ</name>
<keyword evidence="2" id="KW-1003">Cell membrane</keyword>
<feature type="transmembrane region" description="Helical" evidence="6">
    <location>
        <begin position="154"/>
        <end position="178"/>
    </location>
</feature>
<reference evidence="8" key="1">
    <citation type="submission" date="2020-05" db="EMBL/GenBank/DDBJ databases">
        <authorList>
            <person name="Chiriac C."/>
            <person name="Salcher M."/>
            <person name="Ghai R."/>
            <person name="Kavagutti S V."/>
        </authorList>
    </citation>
    <scope>NUCLEOTIDE SEQUENCE</scope>
</reference>
<comment type="subcellular location">
    <subcellularLocation>
        <location evidence="1">Cell membrane</location>
        <topology evidence="1">Multi-pass membrane protein</topology>
    </subcellularLocation>
</comment>
<protein>
    <submittedName>
        <fullName evidence="8">Unannotated protein</fullName>
    </submittedName>
</protein>